<gene>
    <name evidence="8" type="ORF">LK10_05795</name>
</gene>
<protein>
    <submittedName>
        <fullName evidence="8">Penicillin-binding protein</fullName>
    </submittedName>
</protein>
<keyword evidence="3" id="KW-0472">Membrane</keyword>
<evidence type="ECO:0000259" key="7">
    <source>
        <dbReference type="Pfam" id="PF05223"/>
    </source>
</evidence>
<dbReference type="SUPFAM" id="SSF56601">
    <property type="entry name" value="beta-lactamase/transpeptidase-like"/>
    <property type="match status" value="1"/>
</dbReference>
<dbReference type="Gene3D" id="3.90.1310.10">
    <property type="entry name" value="Penicillin-binding protein 2a (Domain 2)"/>
    <property type="match status" value="1"/>
</dbReference>
<dbReference type="InterPro" id="IPR050515">
    <property type="entry name" value="Beta-lactam/transpept"/>
</dbReference>
<reference evidence="8 9" key="1">
    <citation type="submission" date="2014-09" db="EMBL/GenBank/DDBJ databases">
        <title>Genome sequence of Sinomonas sp. MUSC 117.</title>
        <authorList>
            <person name="Lee L.-H."/>
        </authorList>
    </citation>
    <scope>NUCLEOTIDE SEQUENCE [LARGE SCALE GENOMIC DNA]</scope>
    <source>
        <strain evidence="8 9">MUSC 117</strain>
    </source>
</reference>
<dbReference type="GO" id="GO:0046677">
    <property type="term" value="P:response to antibiotic"/>
    <property type="evidence" value="ECO:0007669"/>
    <property type="project" value="InterPro"/>
</dbReference>
<dbReference type="Pfam" id="PF05223">
    <property type="entry name" value="MecA_N"/>
    <property type="match status" value="1"/>
</dbReference>
<evidence type="ECO:0000256" key="3">
    <source>
        <dbReference type="ARBA" id="ARBA00023136"/>
    </source>
</evidence>
<dbReference type="GO" id="GO:0005886">
    <property type="term" value="C:plasma membrane"/>
    <property type="evidence" value="ECO:0007669"/>
    <property type="project" value="TreeGrafter"/>
</dbReference>
<evidence type="ECO:0000259" key="6">
    <source>
        <dbReference type="Pfam" id="PF03717"/>
    </source>
</evidence>
<dbReference type="PROSITE" id="PS51257">
    <property type="entry name" value="PROKAR_LIPOPROTEIN"/>
    <property type="match status" value="1"/>
</dbReference>
<dbReference type="OrthoDB" id="5241017at2"/>
<feature type="region of interest" description="Disordered" evidence="4">
    <location>
        <begin position="304"/>
        <end position="324"/>
    </location>
</feature>
<dbReference type="InterPro" id="IPR036138">
    <property type="entry name" value="PBP_dimer_sf"/>
</dbReference>
<evidence type="ECO:0000256" key="4">
    <source>
        <dbReference type="SAM" id="MobiDB-lite"/>
    </source>
</evidence>
<dbReference type="EMBL" id="JTDL01000079">
    <property type="protein sequence ID" value="KHL04455.1"/>
    <property type="molecule type" value="Genomic_DNA"/>
</dbReference>
<dbReference type="InterPro" id="IPR001460">
    <property type="entry name" value="PCN-bd_Tpept"/>
</dbReference>
<name>A0A0B2ALE2_9MICC</name>
<dbReference type="SUPFAM" id="SSF56519">
    <property type="entry name" value="Penicillin binding protein dimerisation domain"/>
    <property type="match status" value="1"/>
</dbReference>
<evidence type="ECO:0000313" key="8">
    <source>
        <dbReference type="EMBL" id="KHL04455.1"/>
    </source>
</evidence>
<accession>A0A0B2ALE2</accession>
<dbReference type="InterPro" id="IPR012338">
    <property type="entry name" value="Beta-lactam/transpept-like"/>
</dbReference>
<evidence type="ECO:0000256" key="2">
    <source>
        <dbReference type="ARBA" id="ARBA00007171"/>
    </source>
</evidence>
<feature type="domain" description="Penicillin-binding protein transpeptidase" evidence="5">
    <location>
        <begin position="363"/>
        <end position="660"/>
    </location>
</feature>
<evidence type="ECO:0000259" key="5">
    <source>
        <dbReference type="Pfam" id="PF00905"/>
    </source>
</evidence>
<dbReference type="Pfam" id="PF03717">
    <property type="entry name" value="PBP_dimer"/>
    <property type="match status" value="1"/>
</dbReference>
<dbReference type="GO" id="GO:0071555">
    <property type="term" value="P:cell wall organization"/>
    <property type="evidence" value="ECO:0007669"/>
    <property type="project" value="TreeGrafter"/>
</dbReference>
<comment type="subcellular location">
    <subcellularLocation>
        <location evidence="1">Membrane</location>
    </subcellularLocation>
</comment>
<dbReference type="GO" id="GO:0071972">
    <property type="term" value="F:peptidoglycan L,D-transpeptidase activity"/>
    <property type="evidence" value="ECO:0007669"/>
    <property type="project" value="TreeGrafter"/>
</dbReference>
<proteinExistence type="inferred from homology"/>
<dbReference type="AlphaFoldDB" id="A0A0B2ALE2"/>
<dbReference type="Proteomes" id="UP000030982">
    <property type="component" value="Unassembled WGS sequence"/>
</dbReference>
<dbReference type="STRING" id="1338436.LK10_05795"/>
<feature type="domain" description="Penicillin-binding protein dimerisation" evidence="6">
    <location>
        <begin position="141"/>
        <end position="305"/>
    </location>
</feature>
<sequence>MRTASFVLSAVLLGAVLTSCDDGSKAAAEAAAKDLSSGLSSLDVSHAALAGTEASAAQSQLKGIVAGLGDVKPTVTSGQATTSNGTTTVPFDFSWELSGREWKYTTTAEVDQSGGHWAVKWSPGLLAPGLQAGEVLELKTTAPPRGDILGANDAQLVTERPVKRVGIDKAKTPASQLDSSARALASLVGIDPAEYAKQVAASGPQAFVQAIVLRDVPGRTPTDEQIAAVPGAFALGGTLPLAPTREFARAVLGTVGDATAEQIQKSKGELNAGDQTGQGGLEAQYDDQLRGKDGVTVLAVNQNGASSQGGQASASPSPSSSAVQPRALFTAPAQAGTPLRTTLDPKLQQLADDTLASVGPASAIVAIRPSDGSVLAAASGPGSNGYNTAMLGQYAPGSIFKTVDSLALFRQGATPDLKVQCTPTLTVDGKNFQNATGYPEDHLGTITLEDAYAHSCNTAFISQRDKVSQAQLESAATSLGLAIDAPQLGADAFMGSVPATAGTTEHAASMIGQGQILMSPLSAAVMAASVQKGGLVSPRLVLNAGEGEQATSAGAPASATTSAIQSASASPAQAAAKPITPAEAAPLQQMMRAVVTSGHAGFLLSVPGAPVGAKTGTAEFGSDNPPKTHAWIIGIHGDLAVAVFVDEGGLGATISGPLLTNFLTKASQ</sequence>
<keyword evidence="9" id="KW-1185">Reference proteome</keyword>
<dbReference type="InterPro" id="IPR007887">
    <property type="entry name" value="MecA_N"/>
</dbReference>
<comment type="similarity">
    <text evidence="2">Belongs to the transpeptidase family.</text>
</comment>
<dbReference type="PANTHER" id="PTHR30627:SF24">
    <property type="entry name" value="PENICILLIN-BINDING PROTEIN 4B"/>
    <property type="match status" value="1"/>
</dbReference>
<organism evidence="8 9">
    <name type="scientific">Sinomonas humi</name>
    <dbReference type="NCBI Taxonomy" id="1338436"/>
    <lineage>
        <taxon>Bacteria</taxon>
        <taxon>Bacillati</taxon>
        <taxon>Actinomycetota</taxon>
        <taxon>Actinomycetes</taxon>
        <taxon>Micrococcales</taxon>
        <taxon>Micrococcaceae</taxon>
        <taxon>Sinomonas</taxon>
    </lineage>
</organism>
<dbReference type="Gene3D" id="3.40.710.10">
    <property type="entry name" value="DD-peptidase/beta-lactamase superfamily"/>
    <property type="match status" value="1"/>
</dbReference>
<dbReference type="Pfam" id="PF00905">
    <property type="entry name" value="Transpeptidase"/>
    <property type="match status" value="1"/>
</dbReference>
<evidence type="ECO:0000256" key="1">
    <source>
        <dbReference type="ARBA" id="ARBA00004370"/>
    </source>
</evidence>
<dbReference type="GO" id="GO:0008658">
    <property type="term" value="F:penicillin binding"/>
    <property type="evidence" value="ECO:0007669"/>
    <property type="project" value="InterPro"/>
</dbReference>
<comment type="caution">
    <text evidence="8">The sequence shown here is derived from an EMBL/GenBank/DDBJ whole genome shotgun (WGS) entry which is preliminary data.</text>
</comment>
<dbReference type="InterPro" id="IPR005311">
    <property type="entry name" value="PBP_dimer"/>
</dbReference>
<dbReference type="PANTHER" id="PTHR30627">
    <property type="entry name" value="PEPTIDOGLYCAN D,D-TRANSPEPTIDASE"/>
    <property type="match status" value="1"/>
</dbReference>
<feature type="domain" description="NTF2-like N-terminal transpeptidase" evidence="7">
    <location>
        <begin position="44"/>
        <end position="133"/>
    </location>
</feature>
<evidence type="ECO:0000313" key="9">
    <source>
        <dbReference type="Proteomes" id="UP000030982"/>
    </source>
</evidence>